<proteinExistence type="predicted"/>
<organism evidence="1">
    <name type="scientific">marine sediment metagenome</name>
    <dbReference type="NCBI Taxonomy" id="412755"/>
    <lineage>
        <taxon>unclassified sequences</taxon>
        <taxon>metagenomes</taxon>
        <taxon>ecological metagenomes</taxon>
    </lineage>
</organism>
<reference evidence="1" key="1">
    <citation type="journal article" date="2015" name="Nature">
        <title>Complex archaea that bridge the gap between prokaryotes and eukaryotes.</title>
        <authorList>
            <person name="Spang A."/>
            <person name="Saw J.H."/>
            <person name="Jorgensen S.L."/>
            <person name="Zaremba-Niedzwiedzka K."/>
            <person name="Martijn J."/>
            <person name="Lind A.E."/>
            <person name="van Eijk R."/>
            <person name="Schleper C."/>
            <person name="Guy L."/>
            <person name="Ettema T.J."/>
        </authorList>
    </citation>
    <scope>NUCLEOTIDE SEQUENCE</scope>
</reference>
<protein>
    <submittedName>
        <fullName evidence="1">Uncharacterized protein</fullName>
    </submittedName>
</protein>
<gene>
    <name evidence="1" type="ORF">LCGC14_1597130</name>
</gene>
<dbReference type="AlphaFoldDB" id="A0A0F9LCI8"/>
<sequence length="324" mass="37050">MNQIMEQTVFPGYSTIDLSTNLNKLKFAEKDFELRLYSETRLRINSKVLNPAIGSGRLGTSAFYSWSFTQAVIAGGNSIHYNDFDIVWSSGLDKAFMTAYNKLSDMFKMVPKGDTLKAEFFGRTTSGIDARYKISLDKSPDYHPFYTFISKDILFDTEFAKSEIIFRPEDDPELSEAIVSMLLLMIMEPNVFVNIKVATGSETLTPGANFLNLDIYGFYDNDVLQEGRIADSHRIDGSSVWLETGAGDIFTREAFDSFRYDFKGILRYQDIMHFTGFDNHKGDSRYATMFDYVKAKIFGHFFTLGTFTDKSKLFDLRKDIGWYP</sequence>
<accession>A0A0F9LCI8</accession>
<evidence type="ECO:0000313" key="1">
    <source>
        <dbReference type="EMBL" id="KKM25225.1"/>
    </source>
</evidence>
<comment type="caution">
    <text evidence="1">The sequence shown here is derived from an EMBL/GenBank/DDBJ whole genome shotgun (WGS) entry which is preliminary data.</text>
</comment>
<name>A0A0F9LCI8_9ZZZZ</name>
<dbReference type="EMBL" id="LAZR01012758">
    <property type="protein sequence ID" value="KKM25225.1"/>
    <property type="molecule type" value="Genomic_DNA"/>
</dbReference>